<evidence type="ECO:0000256" key="4">
    <source>
        <dbReference type="ARBA" id="ARBA00023163"/>
    </source>
</evidence>
<gene>
    <name evidence="7" type="ORF">BKA59DRAFT_478318</name>
</gene>
<dbReference type="InterPro" id="IPR007219">
    <property type="entry name" value="XnlR_reg_dom"/>
</dbReference>
<dbReference type="SMART" id="SM00906">
    <property type="entry name" value="Fungal_trans"/>
    <property type="match status" value="1"/>
</dbReference>
<keyword evidence="2" id="KW-0805">Transcription regulation</keyword>
<dbReference type="GO" id="GO:0000435">
    <property type="term" value="P:positive regulation of transcription from RNA polymerase II promoter by galactose"/>
    <property type="evidence" value="ECO:0007669"/>
    <property type="project" value="TreeGrafter"/>
</dbReference>
<keyword evidence="3" id="KW-0238">DNA-binding</keyword>
<dbReference type="AlphaFoldDB" id="A0A8K0RVP0"/>
<dbReference type="GO" id="GO:0008270">
    <property type="term" value="F:zinc ion binding"/>
    <property type="evidence" value="ECO:0007669"/>
    <property type="project" value="InterPro"/>
</dbReference>
<keyword evidence="4" id="KW-0804">Transcription</keyword>
<dbReference type="PROSITE" id="PS50048">
    <property type="entry name" value="ZN2_CY6_FUNGAL_2"/>
    <property type="match status" value="1"/>
</dbReference>
<accession>A0A8K0RVP0</accession>
<dbReference type="CDD" id="cd00067">
    <property type="entry name" value="GAL4"/>
    <property type="match status" value="1"/>
</dbReference>
<dbReference type="SMART" id="SM00066">
    <property type="entry name" value="GAL4"/>
    <property type="match status" value="1"/>
</dbReference>
<dbReference type="CDD" id="cd12148">
    <property type="entry name" value="fungal_TF_MHR"/>
    <property type="match status" value="1"/>
</dbReference>
<dbReference type="Pfam" id="PF00172">
    <property type="entry name" value="Zn_clus"/>
    <property type="match status" value="1"/>
</dbReference>
<dbReference type="PANTHER" id="PTHR47424:SF3">
    <property type="entry name" value="REGULATORY PROTEIN GAL4"/>
    <property type="match status" value="1"/>
</dbReference>
<dbReference type="Pfam" id="PF04082">
    <property type="entry name" value="Fungal_trans"/>
    <property type="match status" value="1"/>
</dbReference>
<protein>
    <submittedName>
        <fullName evidence="7">Transcriptional regulatory protein</fullName>
    </submittedName>
</protein>
<dbReference type="GO" id="GO:0000978">
    <property type="term" value="F:RNA polymerase II cis-regulatory region sequence-specific DNA binding"/>
    <property type="evidence" value="ECO:0007669"/>
    <property type="project" value="TreeGrafter"/>
</dbReference>
<dbReference type="EMBL" id="JAGPXF010000004">
    <property type="protein sequence ID" value="KAH7246717.1"/>
    <property type="molecule type" value="Genomic_DNA"/>
</dbReference>
<dbReference type="Gene3D" id="4.10.240.10">
    <property type="entry name" value="Zn(2)-C6 fungal-type DNA-binding domain"/>
    <property type="match status" value="1"/>
</dbReference>
<evidence type="ECO:0000313" key="8">
    <source>
        <dbReference type="Proteomes" id="UP000813427"/>
    </source>
</evidence>
<feature type="domain" description="Zn(2)-C6 fungal-type" evidence="6">
    <location>
        <begin position="19"/>
        <end position="49"/>
    </location>
</feature>
<dbReference type="PANTHER" id="PTHR47424">
    <property type="entry name" value="REGULATORY PROTEIN GAL4"/>
    <property type="match status" value="1"/>
</dbReference>
<reference evidence="7" key="1">
    <citation type="journal article" date="2021" name="Nat. Commun.">
        <title>Genetic determinants of endophytism in the Arabidopsis root mycobiome.</title>
        <authorList>
            <person name="Mesny F."/>
            <person name="Miyauchi S."/>
            <person name="Thiergart T."/>
            <person name="Pickel B."/>
            <person name="Atanasova L."/>
            <person name="Karlsson M."/>
            <person name="Huettel B."/>
            <person name="Barry K.W."/>
            <person name="Haridas S."/>
            <person name="Chen C."/>
            <person name="Bauer D."/>
            <person name="Andreopoulos W."/>
            <person name="Pangilinan J."/>
            <person name="LaButti K."/>
            <person name="Riley R."/>
            <person name="Lipzen A."/>
            <person name="Clum A."/>
            <person name="Drula E."/>
            <person name="Henrissat B."/>
            <person name="Kohler A."/>
            <person name="Grigoriev I.V."/>
            <person name="Martin F.M."/>
            <person name="Hacquard S."/>
        </authorList>
    </citation>
    <scope>NUCLEOTIDE SEQUENCE</scope>
    <source>
        <strain evidence="7">MPI-SDFR-AT-0068</strain>
    </source>
</reference>
<evidence type="ECO:0000313" key="7">
    <source>
        <dbReference type="EMBL" id="KAH7246717.1"/>
    </source>
</evidence>
<dbReference type="GO" id="GO:0005634">
    <property type="term" value="C:nucleus"/>
    <property type="evidence" value="ECO:0007669"/>
    <property type="project" value="TreeGrafter"/>
</dbReference>
<dbReference type="GO" id="GO:0000981">
    <property type="term" value="F:DNA-binding transcription factor activity, RNA polymerase II-specific"/>
    <property type="evidence" value="ECO:0007669"/>
    <property type="project" value="InterPro"/>
</dbReference>
<keyword evidence="1" id="KW-0479">Metal-binding</keyword>
<evidence type="ECO:0000256" key="2">
    <source>
        <dbReference type="ARBA" id="ARBA00023015"/>
    </source>
</evidence>
<dbReference type="InterPro" id="IPR001138">
    <property type="entry name" value="Zn2Cys6_DnaBD"/>
</dbReference>
<evidence type="ECO:0000259" key="6">
    <source>
        <dbReference type="PROSITE" id="PS50048"/>
    </source>
</evidence>
<dbReference type="InterPro" id="IPR036864">
    <property type="entry name" value="Zn2-C6_fun-type_DNA-bd_sf"/>
</dbReference>
<keyword evidence="8" id="KW-1185">Reference proteome</keyword>
<name>A0A8K0RVP0_9HYPO</name>
<evidence type="ECO:0000256" key="1">
    <source>
        <dbReference type="ARBA" id="ARBA00022723"/>
    </source>
</evidence>
<dbReference type="Proteomes" id="UP000813427">
    <property type="component" value="Unassembled WGS sequence"/>
</dbReference>
<evidence type="ECO:0000256" key="3">
    <source>
        <dbReference type="ARBA" id="ARBA00023125"/>
    </source>
</evidence>
<dbReference type="InterPro" id="IPR051127">
    <property type="entry name" value="Fungal_SecMet_Regulators"/>
</dbReference>
<comment type="caution">
    <text evidence="7">The sequence shown here is derived from an EMBL/GenBank/DDBJ whole genome shotgun (WGS) entry which is preliminary data.</text>
</comment>
<evidence type="ECO:0000256" key="5">
    <source>
        <dbReference type="ARBA" id="ARBA00023242"/>
    </source>
</evidence>
<dbReference type="GO" id="GO:0006351">
    <property type="term" value="P:DNA-templated transcription"/>
    <property type="evidence" value="ECO:0007669"/>
    <property type="project" value="InterPro"/>
</dbReference>
<sequence>MLPSNTESRPAKRSRISESCKLCRSKKTRCDGQRPICSPCLNKNAPCEYNESDVPISSDILAKIARLDERVRKLEGESVARQSQATATAFLSTAELQHEQSLAYADNPTTQFISSVTQASPTDQTDPEVQMHYGPNQIIPSNAMIPLQVSLPPREIADDFVDCYERMVYPMFPVLHLPTFRKTCFQLWERASSAPAVDTSFEATINMVLALGCMNSSKIESSVILKTASTFYERARGIMPLDSLDSPSIEVVQYLLLTGNYLSFTKYSHRYCNTMAVAIQVAQTIGLNQHQKQASPNQLQREMGKRVWHLCLTMQRLMSSLFGWSSLVMHDNTCPLPEMIDDEYLLEEGAGIQPLGRPCLLDALAISVRIFNVVSEAREVSLTSFTGEAKMPELTSLIELDGKLNNIEADLPHHLRFDSNMGDTPRDKVLRFQAEVTNLRIIYVRLLLLRTSLLATARQLLTNREPEPVIEQSHIEITLRNEIFQICVRNALLALDILHINLQSSAKIISANALHVTLSATTVLIASSIIPSIGGKLEEVTSPHALGVMKAFEILEEHEPRVEGAAETRRKLQQFLETVKNATTLQQGARVQSNRSEYQGSAQFINSEEGDFFSGIDLSGDLWDPTFDGLLYL</sequence>
<dbReference type="PROSITE" id="PS00463">
    <property type="entry name" value="ZN2_CY6_FUNGAL_1"/>
    <property type="match status" value="1"/>
</dbReference>
<keyword evidence="5" id="KW-0539">Nucleus</keyword>
<proteinExistence type="predicted"/>
<dbReference type="SUPFAM" id="SSF57701">
    <property type="entry name" value="Zn2/Cys6 DNA-binding domain"/>
    <property type="match status" value="1"/>
</dbReference>
<dbReference type="OrthoDB" id="424974at2759"/>
<organism evidence="7 8">
    <name type="scientific">Fusarium tricinctum</name>
    <dbReference type="NCBI Taxonomy" id="61284"/>
    <lineage>
        <taxon>Eukaryota</taxon>
        <taxon>Fungi</taxon>
        <taxon>Dikarya</taxon>
        <taxon>Ascomycota</taxon>
        <taxon>Pezizomycotina</taxon>
        <taxon>Sordariomycetes</taxon>
        <taxon>Hypocreomycetidae</taxon>
        <taxon>Hypocreales</taxon>
        <taxon>Nectriaceae</taxon>
        <taxon>Fusarium</taxon>
        <taxon>Fusarium tricinctum species complex</taxon>
    </lineage>
</organism>